<dbReference type="InterPro" id="IPR023367">
    <property type="entry name" value="Peptidase_M42_dom2"/>
</dbReference>
<dbReference type="Pfam" id="PF05343">
    <property type="entry name" value="Peptidase_M42"/>
    <property type="match status" value="1"/>
</dbReference>
<evidence type="ECO:0000313" key="9">
    <source>
        <dbReference type="EMBL" id="QNO16284.1"/>
    </source>
</evidence>
<evidence type="ECO:0000256" key="7">
    <source>
        <dbReference type="PIRSR" id="PIRSR001123-1"/>
    </source>
</evidence>
<evidence type="ECO:0000256" key="3">
    <source>
        <dbReference type="ARBA" id="ARBA00022670"/>
    </source>
</evidence>
<proteinExistence type="inferred from homology"/>
<evidence type="ECO:0000256" key="5">
    <source>
        <dbReference type="ARBA" id="ARBA00022801"/>
    </source>
</evidence>
<keyword evidence="10" id="KW-1185">Reference proteome</keyword>
<dbReference type="GO" id="GO:0046872">
    <property type="term" value="F:metal ion binding"/>
    <property type="evidence" value="ECO:0007669"/>
    <property type="project" value="UniProtKB-UniRule"/>
</dbReference>
<dbReference type="PANTHER" id="PTHR32481">
    <property type="entry name" value="AMINOPEPTIDASE"/>
    <property type="match status" value="1"/>
</dbReference>
<evidence type="ECO:0000256" key="2">
    <source>
        <dbReference type="ARBA" id="ARBA00022438"/>
    </source>
</evidence>
<dbReference type="GO" id="GO:0006508">
    <property type="term" value="P:proteolysis"/>
    <property type="evidence" value="ECO:0007669"/>
    <property type="project" value="UniProtKB-KW"/>
</dbReference>
<sequence length="347" mass="37864">MFNQREYLLSCLESLLKIPSVTGNTEQVIKFIEKEVAQSTGHSNLILNKNNKGGLIITLKGQTSENAITVSGHVDTLGAMVNSIKGNGRLEITQIGGYDWHSIEGENCIVHGEKDFTGTIVLNKTSVHVYGGESSKSPRDQNSIEVRIDENVSSKEDVQKLGISVGDFISFDPRVVFTDSGFIKSRHLDDKAGVAVMLSVLKDLLEKDILPKNPVHFLISNYEEVGHGSSFIPENTSEIIAVDMGVVGGNQQGTEFHVSICAKDSSGPYDLGIRKNLETICKNNSIPYKIDIFPYYGSDASAALRAGNNIRAGLIGPGVLDSHSYERTHIESLVATAQLLYNYLTKF</sequence>
<keyword evidence="2" id="KW-0031">Aminopeptidase</keyword>
<dbReference type="PIRSF" id="PIRSF001123">
    <property type="entry name" value="PepA_GA"/>
    <property type="match status" value="1"/>
</dbReference>
<keyword evidence="4 8" id="KW-0479">Metal-binding</keyword>
<dbReference type="Gene3D" id="3.40.630.10">
    <property type="entry name" value="Zn peptidases"/>
    <property type="match status" value="1"/>
</dbReference>
<feature type="binding site" evidence="8">
    <location>
        <position position="189"/>
    </location>
    <ligand>
        <name>Zn(2+)</name>
        <dbReference type="ChEBI" id="CHEBI:29105"/>
        <label>2</label>
    </ligand>
</feature>
<dbReference type="AlphaFoldDB" id="A0A7G9WC72"/>
<feature type="binding site" evidence="8">
    <location>
        <position position="323"/>
    </location>
    <ligand>
        <name>Zn(2+)</name>
        <dbReference type="ChEBI" id="CHEBI:29105"/>
        <label>2</label>
    </ligand>
</feature>
<dbReference type="Gene3D" id="2.40.30.40">
    <property type="entry name" value="Peptidase M42, domain 2"/>
    <property type="match status" value="1"/>
</dbReference>
<dbReference type="InterPro" id="IPR051464">
    <property type="entry name" value="Peptidase_M42_aminopept"/>
</dbReference>
<dbReference type="KEGG" id="acae:HYG86_16650"/>
<gene>
    <name evidence="9" type="ORF">HYG86_16650</name>
</gene>
<dbReference type="GO" id="GO:0004177">
    <property type="term" value="F:aminopeptidase activity"/>
    <property type="evidence" value="ECO:0007669"/>
    <property type="project" value="UniProtKB-UniRule"/>
</dbReference>
<dbReference type="SUPFAM" id="SSF53187">
    <property type="entry name" value="Zn-dependent exopeptidases"/>
    <property type="match status" value="1"/>
</dbReference>
<accession>A0A7G9WC72</accession>
<feature type="binding site" evidence="8">
    <location>
        <position position="189"/>
    </location>
    <ligand>
        <name>Zn(2+)</name>
        <dbReference type="ChEBI" id="CHEBI:29105"/>
        <label>1</label>
    </ligand>
</feature>
<dbReference type="Proteomes" id="UP000516160">
    <property type="component" value="Chromosome"/>
</dbReference>
<dbReference type="InterPro" id="IPR008007">
    <property type="entry name" value="Peptidase_M42"/>
</dbReference>
<comment type="similarity">
    <text evidence="1 6">Belongs to the peptidase M42 family.</text>
</comment>
<dbReference type="EMBL" id="CP058559">
    <property type="protein sequence ID" value="QNO16284.1"/>
    <property type="molecule type" value="Genomic_DNA"/>
</dbReference>
<name>A0A7G9WC72_ALKCA</name>
<evidence type="ECO:0000256" key="1">
    <source>
        <dbReference type="ARBA" id="ARBA00006272"/>
    </source>
</evidence>
<dbReference type="SUPFAM" id="SSF101821">
    <property type="entry name" value="Aminopeptidase/glucanase lid domain"/>
    <property type="match status" value="1"/>
</dbReference>
<feature type="binding site" evidence="8">
    <location>
        <position position="73"/>
    </location>
    <ligand>
        <name>Zn(2+)</name>
        <dbReference type="ChEBI" id="CHEBI:29105"/>
        <label>1</label>
    </ligand>
</feature>
<evidence type="ECO:0000313" key="10">
    <source>
        <dbReference type="Proteomes" id="UP000516160"/>
    </source>
</evidence>
<dbReference type="PANTHER" id="PTHR32481:SF7">
    <property type="entry name" value="AMINOPEPTIDASE YHFE-RELATED"/>
    <property type="match status" value="1"/>
</dbReference>
<evidence type="ECO:0000256" key="4">
    <source>
        <dbReference type="ARBA" id="ARBA00022723"/>
    </source>
</evidence>
<comment type="cofactor">
    <cofactor evidence="8">
        <name>a divalent metal cation</name>
        <dbReference type="ChEBI" id="CHEBI:60240"/>
    </cofactor>
    <text evidence="8">Binds 2 divalent metal cations per subunit.</text>
</comment>
<keyword evidence="5" id="KW-0378">Hydrolase</keyword>
<dbReference type="CDD" id="cd05657">
    <property type="entry name" value="M42_glucanase_like"/>
    <property type="match status" value="1"/>
</dbReference>
<feature type="binding site" evidence="8">
    <location>
        <position position="224"/>
    </location>
    <ligand>
        <name>Zn(2+)</name>
        <dbReference type="ChEBI" id="CHEBI:29105"/>
        <label>2</label>
    </ligand>
</feature>
<evidence type="ECO:0000256" key="8">
    <source>
        <dbReference type="PIRSR" id="PIRSR001123-2"/>
    </source>
</evidence>
<reference evidence="9 10" key="1">
    <citation type="submission" date="2020-07" db="EMBL/GenBank/DDBJ databases">
        <title>Alkalicella. sp. LB2 genome.</title>
        <authorList>
            <person name="Postec A."/>
            <person name="Quemeneur M."/>
        </authorList>
    </citation>
    <scope>NUCLEOTIDE SEQUENCE [LARGE SCALE GENOMIC DNA]</scope>
    <source>
        <strain evidence="9 10">LB2</strain>
    </source>
</reference>
<protein>
    <submittedName>
        <fullName evidence="9">M42 family metallopeptidase</fullName>
    </submittedName>
</protein>
<dbReference type="RefSeq" id="WP_213166675.1">
    <property type="nucleotide sequence ID" value="NZ_CP058559.1"/>
</dbReference>
<keyword evidence="3" id="KW-0645">Protease</keyword>
<organism evidence="9 10">
    <name type="scientific">Alkalicella caledoniensis</name>
    <dbReference type="NCBI Taxonomy" id="2731377"/>
    <lineage>
        <taxon>Bacteria</taxon>
        <taxon>Bacillati</taxon>
        <taxon>Bacillota</taxon>
        <taxon>Clostridia</taxon>
        <taxon>Eubacteriales</taxon>
        <taxon>Proteinivoracaceae</taxon>
        <taxon>Alkalicella</taxon>
    </lineage>
</organism>
<feature type="active site" description="Proton acceptor" evidence="7">
    <location>
        <position position="223"/>
    </location>
</feature>
<evidence type="ECO:0000256" key="6">
    <source>
        <dbReference type="PIRNR" id="PIRNR001123"/>
    </source>
</evidence>
<feature type="binding site" evidence="8">
    <location>
        <position position="243"/>
    </location>
    <ligand>
        <name>Zn(2+)</name>
        <dbReference type="ChEBI" id="CHEBI:29105"/>
        <label>1</label>
    </ligand>
</feature>